<proteinExistence type="predicted"/>
<dbReference type="KEGG" id="pda:103705429"/>
<dbReference type="PRINTS" id="PR00404">
    <property type="entry name" value="MADSDOMAIN"/>
</dbReference>
<dbReference type="RefSeq" id="XP_008787358.1">
    <property type="nucleotide sequence ID" value="XM_008789136.1"/>
</dbReference>
<dbReference type="GO" id="GO:0046983">
    <property type="term" value="F:protein dimerization activity"/>
    <property type="evidence" value="ECO:0007669"/>
    <property type="project" value="InterPro"/>
</dbReference>
<accession>A0A8B7BXE5</accession>
<evidence type="ECO:0000256" key="6">
    <source>
        <dbReference type="SAM" id="Coils"/>
    </source>
</evidence>
<evidence type="ECO:0000256" key="1">
    <source>
        <dbReference type="ARBA" id="ARBA00004123"/>
    </source>
</evidence>
<evidence type="ECO:0000256" key="5">
    <source>
        <dbReference type="ARBA" id="ARBA00023242"/>
    </source>
</evidence>
<dbReference type="SMART" id="SM00432">
    <property type="entry name" value="MADS"/>
    <property type="match status" value="1"/>
</dbReference>
<comment type="subcellular location">
    <subcellularLocation>
        <location evidence="1">Nucleus</location>
    </subcellularLocation>
</comment>
<dbReference type="InterPro" id="IPR036879">
    <property type="entry name" value="TF_MADSbox_sf"/>
</dbReference>
<dbReference type="PANTHER" id="PTHR11945:SF776">
    <property type="entry name" value="AGAMOUS-LIKE 50-RELATED"/>
    <property type="match status" value="1"/>
</dbReference>
<dbReference type="PROSITE" id="PS50066">
    <property type="entry name" value="MADS_BOX_2"/>
    <property type="match status" value="1"/>
</dbReference>
<dbReference type="Gene3D" id="3.40.1810.10">
    <property type="entry name" value="Transcription factor, MADS-box"/>
    <property type="match status" value="1"/>
</dbReference>
<dbReference type="GO" id="GO:0005634">
    <property type="term" value="C:nucleus"/>
    <property type="evidence" value="ECO:0007669"/>
    <property type="project" value="UniProtKB-SubCell"/>
</dbReference>
<keyword evidence="4" id="KW-0804">Transcription</keyword>
<dbReference type="AlphaFoldDB" id="A0A8B7BXE5"/>
<dbReference type="Proteomes" id="UP000228380">
    <property type="component" value="Unplaced"/>
</dbReference>
<keyword evidence="3" id="KW-0238">DNA-binding</keyword>
<dbReference type="InterPro" id="IPR002100">
    <property type="entry name" value="TF_MADSbox"/>
</dbReference>
<reference evidence="9" key="1">
    <citation type="submission" date="2025-08" db="UniProtKB">
        <authorList>
            <consortium name="RefSeq"/>
        </authorList>
    </citation>
    <scope>IDENTIFICATION</scope>
    <source>
        <tissue evidence="9">Young leaves</tissue>
    </source>
</reference>
<organism evidence="8 9">
    <name type="scientific">Phoenix dactylifera</name>
    <name type="common">Date palm</name>
    <dbReference type="NCBI Taxonomy" id="42345"/>
    <lineage>
        <taxon>Eukaryota</taxon>
        <taxon>Viridiplantae</taxon>
        <taxon>Streptophyta</taxon>
        <taxon>Embryophyta</taxon>
        <taxon>Tracheophyta</taxon>
        <taxon>Spermatophyta</taxon>
        <taxon>Magnoliopsida</taxon>
        <taxon>Liliopsida</taxon>
        <taxon>Arecaceae</taxon>
        <taxon>Coryphoideae</taxon>
        <taxon>Phoeniceae</taxon>
        <taxon>Phoenix</taxon>
    </lineage>
</organism>
<keyword evidence="2" id="KW-0805">Transcription regulation</keyword>
<evidence type="ECO:0000256" key="3">
    <source>
        <dbReference type="ARBA" id="ARBA00023125"/>
    </source>
</evidence>
<keyword evidence="8" id="KW-1185">Reference proteome</keyword>
<evidence type="ECO:0000259" key="7">
    <source>
        <dbReference type="PROSITE" id="PS50066"/>
    </source>
</evidence>
<feature type="coiled-coil region" evidence="6">
    <location>
        <begin position="98"/>
        <end position="125"/>
    </location>
</feature>
<keyword evidence="5" id="KW-0539">Nucleus</keyword>
<keyword evidence="6" id="KW-0175">Coiled coil</keyword>
<evidence type="ECO:0000256" key="2">
    <source>
        <dbReference type="ARBA" id="ARBA00023015"/>
    </source>
</evidence>
<evidence type="ECO:0000313" key="8">
    <source>
        <dbReference type="Proteomes" id="UP000228380"/>
    </source>
</evidence>
<dbReference type="FunFam" id="3.40.1810.10:FF:000006">
    <property type="entry name" value="Agamous-like MADS-box protein AGL62"/>
    <property type="match status" value="1"/>
</dbReference>
<dbReference type="CDD" id="cd00265">
    <property type="entry name" value="MADS_MEF2_like"/>
    <property type="match status" value="1"/>
</dbReference>
<dbReference type="GO" id="GO:0045944">
    <property type="term" value="P:positive regulation of transcription by RNA polymerase II"/>
    <property type="evidence" value="ECO:0007669"/>
    <property type="project" value="InterPro"/>
</dbReference>
<sequence>MPRKKKTTKGKQKIEIRRIKNEEVRQICFSKRRSGLFTKASDLSTLCGSDIAVLVFSPGGKPYSFGSPDINPVIDRFLSDFSSSSWSGFCSGKPSNMVEQLSQRCLELTNQLEAWKAKGAMLEEKLNSPSHVLEYECFENMDDLDELGQLAEALKQVKLNADAQVNRLLTNTGASFSTPVIIHNQREGASSSHAVMANNQGIGASSSLNMGASASFADFVAEMMAFPPSPPCGDIGFRSGFF</sequence>
<dbReference type="SUPFAM" id="SSF55455">
    <property type="entry name" value="SRF-like"/>
    <property type="match status" value="1"/>
</dbReference>
<feature type="domain" description="MADS-box" evidence="7">
    <location>
        <begin position="9"/>
        <end position="69"/>
    </location>
</feature>
<evidence type="ECO:0000313" key="9">
    <source>
        <dbReference type="RefSeq" id="XP_008787358.1"/>
    </source>
</evidence>
<name>A0A8B7BXE5_PHODC</name>
<dbReference type="GO" id="GO:0000981">
    <property type="term" value="F:DNA-binding transcription factor activity, RNA polymerase II-specific"/>
    <property type="evidence" value="ECO:0007669"/>
    <property type="project" value="TreeGrafter"/>
</dbReference>
<dbReference type="OrthoDB" id="778914at2759"/>
<gene>
    <name evidence="9" type="primary">LOC103705429</name>
</gene>
<dbReference type="Pfam" id="PF00319">
    <property type="entry name" value="SRF-TF"/>
    <property type="match status" value="1"/>
</dbReference>
<evidence type="ECO:0000256" key="4">
    <source>
        <dbReference type="ARBA" id="ARBA00023163"/>
    </source>
</evidence>
<dbReference type="InterPro" id="IPR033896">
    <property type="entry name" value="MEF2-like_N"/>
</dbReference>
<dbReference type="PANTHER" id="PTHR11945">
    <property type="entry name" value="MADS BOX PROTEIN"/>
    <property type="match status" value="1"/>
</dbReference>
<dbReference type="GeneID" id="103705429"/>
<protein>
    <submittedName>
        <fullName evidence="9">Agamous-like MADS-box protein AGL29</fullName>
    </submittedName>
</protein>
<dbReference type="GO" id="GO:0000978">
    <property type="term" value="F:RNA polymerase II cis-regulatory region sequence-specific DNA binding"/>
    <property type="evidence" value="ECO:0007669"/>
    <property type="project" value="TreeGrafter"/>
</dbReference>